<dbReference type="EMBL" id="BMOD01000010">
    <property type="protein sequence ID" value="GGJ40208.1"/>
    <property type="molecule type" value="Genomic_DNA"/>
</dbReference>
<organism evidence="3 4">
    <name type="scientific">Deinococcus roseus</name>
    <dbReference type="NCBI Taxonomy" id="392414"/>
    <lineage>
        <taxon>Bacteria</taxon>
        <taxon>Thermotogati</taxon>
        <taxon>Deinococcota</taxon>
        <taxon>Deinococci</taxon>
        <taxon>Deinococcales</taxon>
        <taxon>Deinococcaceae</taxon>
        <taxon>Deinococcus</taxon>
    </lineage>
</organism>
<sequence>MNTNLNTNLNTIYAKQVQRCVEQLQAGKEVPYSAWKAALSPFLDWMAQLDITPQDREWHAEGTVEVHTSMVLQQMYQILDQQDFTSQERLVLVLSAVLHDLGKAKATRFRGGRIVSPGHAVMGRDHIALRLRSAGFSGALIRQVLGLVGHHHDPKHLMVQDAPERAFRRLARIADVQLLYWLEQADLRGRIAPDLQEQMEWLDLFKMQCEEHNIWEQDPYQDWLQPLQDFEPYIQQSAVLDYEEGHIFSPEEAISRSFRWRNRPSELLILCGLSGSGKSTWVKEHCPDAVVVSMDDLREDLSGDRGDQSVNGQVWQQAREDLKKALRSGQQVVWDATCIRKLSRERLINLGVDYHAWVKLVVFHTSPETALRQNTMREHAVPAGVIAAQVEGFQFPEVTEAHEVCFV</sequence>
<proteinExistence type="predicted"/>
<dbReference type="InterPro" id="IPR027417">
    <property type="entry name" value="P-loop_NTPase"/>
</dbReference>
<comment type="caution">
    <text evidence="3">The sequence shown here is derived from an EMBL/GenBank/DDBJ whole genome shotgun (WGS) entry which is preliminary data.</text>
</comment>
<dbReference type="Gene3D" id="3.40.50.300">
    <property type="entry name" value="P-loop containing nucleotide triphosphate hydrolases"/>
    <property type="match status" value="1"/>
</dbReference>
<keyword evidence="1" id="KW-0547">Nucleotide-binding</keyword>
<evidence type="ECO:0000313" key="3">
    <source>
        <dbReference type="EMBL" id="GGJ40208.1"/>
    </source>
</evidence>
<evidence type="ECO:0000259" key="2">
    <source>
        <dbReference type="Pfam" id="PF01966"/>
    </source>
</evidence>
<feature type="domain" description="HD" evidence="2">
    <location>
        <begin position="67"/>
        <end position="170"/>
    </location>
</feature>
<dbReference type="SUPFAM" id="SSF109604">
    <property type="entry name" value="HD-domain/PDEase-like"/>
    <property type="match status" value="1"/>
</dbReference>
<dbReference type="Proteomes" id="UP000632222">
    <property type="component" value="Unassembled WGS sequence"/>
</dbReference>
<reference evidence="4" key="1">
    <citation type="journal article" date="2019" name="Int. J. Syst. Evol. Microbiol.">
        <title>The Global Catalogue of Microorganisms (GCM) 10K type strain sequencing project: providing services to taxonomists for standard genome sequencing and annotation.</title>
        <authorList>
            <consortium name="The Broad Institute Genomics Platform"/>
            <consortium name="The Broad Institute Genome Sequencing Center for Infectious Disease"/>
            <person name="Wu L."/>
            <person name="Ma J."/>
        </authorList>
    </citation>
    <scope>NUCLEOTIDE SEQUENCE [LARGE SCALE GENOMIC DNA]</scope>
    <source>
        <strain evidence="4">JCM 14370</strain>
    </source>
</reference>
<evidence type="ECO:0000256" key="1">
    <source>
        <dbReference type="ARBA" id="ARBA00022741"/>
    </source>
</evidence>
<accession>A0ABQ2D103</accession>
<dbReference type="InterPro" id="IPR003607">
    <property type="entry name" value="HD/PDEase_dom"/>
</dbReference>
<dbReference type="SUPFAM" id="SSF52540">
    <property type="entry name" value="P-loop containing nucleoside triphosphate hydrolases"/>
    <property type="match status" value="1"/>
</dbReference>
<dbReference type="PANTHER" id="PTHR47545:SF1">
    <property type="entry name" value="MULTIFUNCTIONAL CCA PROTEIN"/>
    <property type="match status" value="1"/>
</dbReference>
<evidence type="ECO:0000313" key="4">
    <source>
        <dbReference type="Proteomes" id="UP000632222"/>
    </source>
</evidence>
<gene>
    <name evidence="3" type="ORF">GCM10008938_27840</name>
</gene>
<dbReference type="PANTHER" id="PTHR47545">
    <property type="entry name" value="MULTIFUNCTIONAL CCA PROTEIN"/>
    <property type="match status" value="1"/>
</dbReference>
<keyword evidence="4" id="KW-1185">Reference proteome</keyword>
<dbReference type="InterPro" id="IPR050124">
    <property type="entry name" value="tRNA_CCA-adding_enzyme"/>
</dbReference>
<dbReference type="InterPro" id="IPR006674">
    <property type="entry name" value="HD_domain"/>
</dbReference>
<dbReference type="Pfam" id="PF01966">
    <property type="entry name" value="HD"/>
    <property type="match status" value="1"/>
</dbReference>
<dbReference type="Pfam" id="PF13671">
    <property type="entry name" value="AAA_33"/>
    <property type="match status" value="1"/>
</dbReference>
<protein>
    <submittedName>
        <fullName evidence="3">HDIG domain-containing protein</fullName>
    </submittedName>
</protein>
<dbReference type="CDD" id="cd00077">
    <property type="entry name" value="HDc"/>
    <property type="match status" value="1"/>
</dbReference>
<name>A0ABQ2D103_9DEIO</name>
<dbReference type="Gene3D" id="1.10.3210.10">
    <property type="entry name" value="Hypothetical protein af1432"/>
    <property type="match status" value="1"/>
</dbReference>
<dbReference type="RefSeq" id="WP_189003310.1">
    <property type="nucleotide sequence ID" value="NZ_BMOD01000010.1"/>
</dbReference>